<evidence type="ECO:0000313" key="2">
    <source>
        <dbReference type="Proteomes" id="UP000245698"/>
    </source>
</evidence>
<dbReference type="EMBL" id="FUIG01000029">
    <property type="protein sequence ID" value="SJM31993.1"/>
    <property type="molecule type" value="Genomic_DNA"/>
</dbReference>
<evidence type="ECO:0000313" key="1">
    <source>
        <dbReference type="EMBL" id="SJM31993.1"/>
    </source>
</evidence>
<proteinExistence type="predicted"/>
<organism evidence="1 2">
    <name type="scientific">Mesorhizobium delmotii</name>
    <dbReference type="NCBI Taxonomy" id="1631247"/>
    <lineage>
        <taxon>Bacteria</taxon>
        <taxon>Pseudomonadati</taxon>
        <taxon>Pseudomonadota</taxon>
        <taxon>Alphaproteobacteria</taxon>
        <taxon>Hyphomicrobiales</taxon>
        <taxon>Phyllobacteriaceae</taxon>
        <taxon>Mesorhizobium</taxon>
    </lineage>
</organism>
<protein>
    <submittedName>
        <fullName evidence="1">Uncharacterized protein</fullName>
    </submittedName>
</protein>
<sequence>MLSLHRSISKPGASASGVDSVWGVSMQSVFVSALNIIAGPCRVTQPALHYATFGPASSDHNAWSRGFEVTIRLRA</sequence>
<accession>A0A2P9ALL1</accession>
<keyword evidence="2" id="KW-1185">Reference proteome</keyword>
<reference evidence="2" key="1">
    <citation type="submission" date="2016-12" db="EMBL/GenBank/DDBJ databases">
        <authorList>
            <person name="Brunel B."/>
        </authorList>
    </citation>
    <scope>NUCLEOTIDE SEQUENCE [LARGE SCALE GENOMIC DNA]</scope>
</reference>
<dbReference type="Proteomes" id="UP000245698">
    <property type="component" value="Unassembled WGS sequence"/>
</dbReference>
<name>A0A2P9ALL1_9HYPH</name>
<gene>
    <name evidence="1" type="ORF">BQ8482_220164</name>
</gene>
<dbReference type="AlphaFoldDB" id="A0A2P9ALL1"/>